<evidence type="ECO:0000256" key="1">
    <source>
        <dbReference type="SAM" id="SignalP"/>
    </source>
</evidence>
<dbReference type="EMBL" id="JAVRFJ010000050">
    <property type="protein sequence ID" value="MDT0573409.1"/>
    <property type="molecule type" value="Genomic_DNA"/>
</dbReference>
<evidence type="ECO:0000313" key="2">
    <source>
        <dbReference type="EMBL" id="MDT0573409.1"/>
    </source>
</evidence>
<keyword evidence="3" id="KW-1185">Reference proteome</keyword>
<protein>
    <recommendedName>
        <fullName evidence="4">Secreted protein</fullName>
    </recommendedName>
</protein>
<dbReference type="Proteomes" id="UP001180737">
    <property type="component" value="Unassembled WGS sequence"/>
</dbReference>
<organism evidence="2 3">
    <name type="scientific">Streptomyces gottesmaniae</name>
    <dbReference type="NCBI Taxonomy" id="3075518"/>
    <lineage>
        <taxon>Bacteria</taxon>
        <taxon>Bacillati</taxon>
        <taxon>Actinomycetota</taxon>
        <taxon>Actinomycetes</taxon>
        <taxon>Kitasatosporales</taxon>
        <taxon>Streptomycetaceae</taxon>
        <taxon>Streptomyces</taxon>
    </lineage>
</organism>
<comment type="caution">
    <text evidence="2">The sequence shown here is derived from an EMBL/GenBank/DDBJ whole genome shotgun (WGS) entry which is preliminary data.</text>
</comment>
<dbReference type="RefSeq" id="WP_157856643.1">
    <property type="nucleotide sequence ID" value="NZ_JAVRFJ010000050.1"/>
</dbReference>
<name>A0ABU2ZAU1_9ACTN</name>
<proteinExistence type="predicted"/>
<evidence type="ECO:0000313" key="3">
    <source>
        <dbReference type="Proteomes" id="UP001180737"/>
    </source>
</evidence>
<reference evidence="2" key="1">
    <citation type="submission" date="2024-05" db="EMBL/GenBank/DDBJ databases">
        <title>30 novel species of actinomycetes from the DSMZ collection.</title>
        <authorList>
            <person name="Nouioui I."/>
        </authorList>
    </citation>
    <scope>NUCLEOTIDE SEQUENCE</scope>
    <source>
        <strain evidence="2">DSM 3412</strain>
    </source>
</reference>
<sequence length="158" mass="16900">MTTTTSTRPRAVKKIAARLGTVAAAATVLVGVNAGMAHAAMSYSGDFSWRATEVKRLANCAATDWYNNSRSGSQITGCNSAGSNSYWDSVHLSAATVHTINGRKVAYRSDQSCPPKRGFQFVKCWYVGGKTKGNPVITVSVISYGLGGMDTAVDWYYL</sequence>
<feature type="chain" id="PRO_5045920901" description="Secreted protein" evidence="1">
    <location>
        <begin position="40"/>
        <end position="158"/>
    </location>
</feature>
<gene>
    <name evidence="2" type="ORF">RM704_39215</name>
</gene>
<feature type="signal peptide" evidence="1">
    <location>
        <begin position="1"/>
        <end position="39"/>
    </location>
</feature>
<keyword evidence="1" id="KW-0732">Signal</keyword>
<evidence type="ECO:0008006" key="4">
    <source>
        <dbReference type="Google" id="ProtNLM"/>
    </source>
</evidence>
<accession>A0ABU2ZAU1</accession>